<dbReference type="Proteomes" id="UP000010880">
    <property type="component" value="Chromosome"/>
</dbReference>
<dbReference type="InterPro" id="IPR018152">
    <property type="entry name" value="SOD_Cu/Zn_BS"/>
</dbReference>
<protein>
    <recommendedName>
        <fullName evidence="3">Superoxide dismutase [Cu-Zn]</fullName>
        <ecNumber evidence="3">1.15.1.1</ecNumber>
    </recommendedName>
</protein>
<keyword evidence="3" id="KW-0186">Copper</keyword>
<dbReference type="GO" id="GO:0005507">
    <property type="term" value="F:copper ion binding"/>
    <property type="evidence" value="ECO:0007669"/>
    <property type="project" value="InterPro"/>
</dbReference>
<dbReference type="GO" id="GO:0004784">
    <property type="term" value="F:superoxide dismutase activity"/>
    <property type="evidence" value="ECO:0007669"/>
    <property type="project" value="UniProtKB-EC"/>
</dbReference>
<dbReference type="PROSITE" id="PS00332">
    <property type="entry name" value="SOD_CU_ZN_2"/>
    <property type="match status" value="1"/>
</dbReference>
<evidence type="ECO:0000259" key="4">
    <source>
        <dbReference type="Pfam" id="PF00080"/>
    </source>
</evidence>
<dbReference type="SUPFAM" id="SSF49329">
    <property type="entry name" value="Cu,Zn superoxide dismutase-like"/>
    <property type="match status" value="1"/>
</dbReference>
<comment type="catalytic activity">
    <reaction evidence="3">
        <text>2 superoxide + 2 H(+) = H2O2 + O2</text>
        <dbReference type="Rhea" id="RHEA:20696"/>
        <dbReference type="ChEBI" id="CHEBI:15378"/>
        <dbReference type="ChEBI" id="CHEBI:15379"/>
        <dbReference type="ChEBI" id="CHEBI:16240"/>
        <dbReference type="ChEBI" id="CHEBI:18421"/>
        <dbReference type="EC" id="1.15.1.1"/>
    </reaction>
</comment>
<sequence>MNLLKRLFLGLSKVACAKVIGGPLAPKIEGRVYFREVSKGTIVTVRISGLPSYQPGEGGKDPIGPHGFHVHERGNCEVGDPEDPFQAAGGHYNPHGEPHGNHAGDLPNLFSNNGVARMQVFTNEFQPEDIIGRAVIIHQNPDDFRTQPAGDAGKRLACGIIKWC</sequence>
<evidence type="ECO:0000256" key="2">
    <source>
        <dbReference type="ARBA" id="ARBA00024900"/>
    </source>
</evidence>
<comment type="cofactor">
    <cofactor evidence="3">
        <name>Zn(2+)</name>
        <dbReference type="ChEBI" id="CHEBI:29105"/>
    </cofactor>
    <text evidence="3">Binds 1 zinc ion per subunit.</text>
</comment>
<keyword evidence="3" id="KW-0560">Oxidoreductase</keyword>
<dbReference type="HOGENOM" id="CLU_056632_8_2_9"/>
<dbReference type="OrthoDB" id="9792957at2"/>
<dbReference type="PANTHER" id="PTHR10003">
    <property type="entry name" value="SUPEROXIDE DISMUTASE CU-ZN -RELATED"/>
    <property type="match status" value="1"/>
</dbReference>
<comment type="function">
    <text evidence="2">Destroys radicals which are normally produced within the cells and which are toxic to biological systems. May play a role in favoring mycobacterial survival in phagocytes.</text>
</comment>
<evidence type="ECO:0000313" key="6">
    <source>
        <dbReference type="Proteomes" id="UP000010880"/>
    </source>
</evidence>
<reference evidence="6" key="1">
    <citation type="submission" date="2012-02" db="EMBL/GenBank/DDBJ databases">
        <title>The complete genome of Halobacteroides halobius DSM 5150.</title>
        <authorList>
            <person name="Lucas S."/>
            <person name="Copeland A."/>
            <person name="Lapidus A."/>
            <person name="Glavina del Rio T."/>
            <person name="Dalin E."/>
            <person name="Tice H."/>
            <person name="Bruce D."/>
            <person name="Goodwin L."/>
            <person name="Pitluck S."/>
            <person name="Peters L."/>
            <person name="Mikhailova N."/>
            <person name="Gu W."/>
            <person name="Kyrpides N."/>
            <person name="Mavromatis K."/>
            <person name="Ivanova N."/>
            <person name="Brettin T."/>
            <person name="Detter J.C."/>
            <person name="Han C."/>
            <person name="Larimer F."/>
            <person name="Land M."/>
            <person name="Hauser L."/>
            <person name="Markowitz V."/>
            <person name="Cheng J.-F."/>
            <person name="Hugenholtz P."/>
            <person name="Woyke T."/>
            <person name="Wu D."/>
            <person name="Tindall B."/>
            <person name="Pomrenke H."/>
            <person name="Brambilla E."/>
            <person name="Klenk H.-P."/>
            <person name="Eisen J.A."/>
        </authorList>
    </citation>
    <scope>NUCLEOTIDE SEQUENCE [LARGE SCALE GENOMIC DNA]</scope>
    <source>
        <strain evidence="6">ATCC 35273 / DSM 5150 / MD-1</strain>
    </source>
</reference>
<dbReference type="InterPro" id="IPR036423">
    <property type="entry name" value="SOD-like_Cu/Zn_dom_sf"/>
</dbReference>
<keyword evidence="3" id="KW-0479">Metal-binding</keyword>
<dbReference type="PATRIC" id="fig|748449.3.peg.336"/>
<dbReference type="Pfam" id="PF00080">
    <property type="entry name" value="Sod_Cu"/>
    <property type="match status" value="1"/>
</dbReference>
<evidence type="ECO:0000256" key="1">
    <source>
        <dbReference type="ARBA" id="ARBA00010457"/>
    </source>
</evidence>
<dbReference type="Gene3D" id="2.60.40.200">
    <property type="entry name" value="Superoxide dismutase, copper/zinc binding domain"/>
    <property type="match status" value="1"/>
</dbReference>
<evidence type="ECO:0000313" key="5">
    <source>
        <dbReference type="EMBL" id="AGB40359.1"/>
    </source>
</evidence>
<dbReference type="STRING" id="748449.Halha_0357"/>
<evidence type="ECO:0000256" key="3">
    <source>
        <dbReference type="RuleBase" id="RU000393"/>
    </source>
</evidence>
<feature type="domain" description="Superoxide dismutase copper/zinc binding" evidence="4">
    <location>
        <begin position="29"/>
        <end position="161"/>
    </location>
</feature>
<dbReference type="InterPro" id="IPR024134">
    <property type="entry name" value="SOD_Cu/Zn_/chaperone"/>
</dbReference>
<keyword evidence="6" id="KW-1185">Reference proteome</keyword>
<keyword evidence="3" id="KW-0862">Zinc</keyword>
<name>L0K7N8_HALHC</name>
<comment type="similarity">
    <text evidence="1 3">Belongs to the Cu-Zn superoxide dismutase family.</text>
</comment>
<accession>L0K7N8</accession>
<dbReference type="AlphaFoldDB" id="L0K7N8"/>
<dbReference type="eggNOG" id="COG2032">
    <property type="taxonomic scope" value="Bacteria"/>
</dbReference>
<dbReference type="EC" id="1.15.1.1" evidence="3"/>
<dbReference type="InterPro" id="IPR001424">
    <property type="entry name" value="SOD_Cu_Zn_dom"/>
</dbReference>
<proteinExistence type="inferred from homology"/>
<dbReference type="EMBL" id="CP003359">
    <property type="protein sequence ID" value="AGB40359.1"/>
    <property type="molecule type" value="Genomic_DNA"/>
</dbReference>
<gene>
    <name evidence="5" type="ordered locus">Halha_0357</name>
</gene>
<dbReference type="KEGG" id="hhl:Halha_0357"/>
<dbReference type="CDD" id="cd00305">
    <property type="entry name" value="Cu-Zn_Superoxide_Dismutase"/>
    <property type="match status" value="1"/>
</dbReference>
<organism evidence="5 6">
    <name type="scientific">Halobacteroides halobius (strain ATCC 35273 / DSM 5150 / MD-1)</name>
    <dbReference type="NCBI Taxonomy" id="748449"/>
    <lineage>
        <taxon>Bacteria</taxon>
        <taxon>Bacillati</taxon>
        <taxon>Bacillota</taxon>
        <taxon>Clostridia</taxon>
        <taxon>Halanaerobiales</taxon>
        <taxon>Halobacteroidaceae</taxon>
        <taxon>Halobacteroides</taxon>
    </lineage>
</organism>
<comment type="cofactor">
    <cofactor evidence="3">
        <name>Cu cation</name>
        <dbReference type="ChEBI" id="CHEBI:23378"/>
    </cofactor>
    <text evidence="3">Binds 1 copper ion per subunit.</text>
</comment>
<dbReference type="RefSeq" id="WP_015326085.1">
    <property type="nucleotide sequence ID" value="NC_019978.1"/>
</dbReference>